<evidence type="ECO:0000313" key="4">
    <source>
        <dbReference type="Proteomes" id="UP000012488"/>
    </source>
</evidence>
<dbReference type="Pfam" id="PF12697">
    <property type="entry name" value="Abhydrolase_6"/>
    <property type="match status" value="1"/>
</dbReference>
<feature type="domain" description="AB hydrolase-1" evidence="2">
    <location>
        <begin position="64"/>
        <end position="175"/>
    </location>
</feature>
<gene>
    <name evidence="3" type="ORF">MMSR116_24355</name>
</gene>
<dbReference type="PANTHER" id="PTHR43265:SF1">
    <property type="entry name" value="ESTERASE ESTD"/>
    <property type="match status" value="1"/>
</dbReference>
<evidence type="ECO:0000259" key="1">
    <source>
        <dbReference type="Pfam" id="PF12146"/>
    </source>
</evidence>
<proteinExistence type="predicted"/>
<name>A0A6B9FUA9_9HYPH</name>
<feature type="domain" description="Serine aminopeptidase S33" evidence="1">
    <location>
        <begin position="323"/>
        <end position="476"/>
    </location>
</feature>
<dbReference type="PANTHER" id="PTHR43265">
    <property type="entry name" value="ESTERASE ESTD"/>
    <property type="match status" value="1"/>
</dbReference>
<accession>A0A6B9FUA9</accession>
<dbReference type="GO" id="GO:0052689">
    <property type="term" value="F:carboxylic ester hydrolase activity"/>
    <property type="evidence" value="ECO:0007669"/>
    <property type="project" value="TreeGrafter"/>
</dbReference>
<dbReference type="InterPro" id="IPR000073">
    <property type="entry name" value="AB_hydrolase_1"/>
</dbReference>
<dbReference type="InterPro" id="IPR029058">
    <property type="entry name" value="AB_hydrolase_fold"/>
</dbReference>
<evidence type="ECO:0000313" key="3">
    <source>
        <dbReference type="EMBL" id="QGY04688.1"/>
    </source>
</evidence>
<dbReference type="KEGG" id="mmes:MMSR116_24355"/>
<keyword evidence="3" id="KW-0378">Hydrolase</keyword>
<reference evidence="3 4" key="2">
    <citation type="journal article" date="2013" name="Genome Announc.">
        <title>Draft Genome Sequence of Methylobacterium mesophilicum Strain SR1.6/6, Isolated from Citrus sinensis.</title>
        <authorList>
            <person name="Marinho Almeida D."/>
            <person name="Dini-Andreote F."/>
            <person name="Camargo Neves A.A."/>
            <person name="Juca Ramos R.T."/>
            <person name="Andreote F.D."/>
            <person name="Carneiro A.R."/>
            <person name="Oliveira de Souza Lima A."/>
            <person name="Caracciolo Gomes de Sa P.H."/>
            <person name="Ribeiro Barbosa M.S."/>
            <person name="Araujo W.L."/>
            <person name="Silva A."/>
        </authorList>
    </citation>
    <scope>NUCLEOTIDE SEQUENCE [LARGE SCALE GENOMIC DNA]</scope>
    <source>
        <strain evidence="3 4">SR1.6/6</strain>
    </source>
</reference>
<dbReference type="Gene3D" id="3.40.50.1820">
    <property type="entry name" value="alpha/beta hydrolase"/>
    <property type="match status" value="2"/>
</dbReference>
<dbReference type="AlphaFoldDB" id="A0A6B9FUA9"/>
<dbReference type="Pfam" id="PF12146">
    <property type="entry name" value="Hydrolase_4"/>
    <property type="match status" value="1"/>
</dbReference>
<dbReference type="Proteomes" id="UP000012488">
    <property type="component" value="Chromosome"/>
</dbReference>
<dbReference type="InterPro" id="IPR053145">
    <property type="entry name" value="AB_hydrolase_Est10"/>
</dbReference>
<dbReference type="SUPFAM" id="SSF53474">
    <property type="entry name" value="alpha/beta-Hydrolases"/>
    <property type="match status" value="2"/>
</dbReference>
<protein>
    <submittedName>
        <fullName evidence="3">Alpha/beta hydrolase</fullName>
    </submittedName>
</protein>
<dbReference type="EMBL" id="CP043538">
    <property type="protein sequence ID" value="QGY04688.1"/>
    <property type="molecule type" value="Genomic_DNA"/>
</dbReference>
<evidence type="ECO:0000259" key="2">
    <source>
        <dbReference type="Pfam" id="PF12697"/>
    </source>
</evidence>
<dbReference type="InterPro" id="IPR022742">
    <property type="entry name" value="Hydrolase_4"/>
</dbReference>
<organism evidence="3 4">
    <name type="scientific">Methylobacterium mesophilicum SR1.6/6</name>
    <dbReference type="NCBI Taxonomy" id="908290"/>
    <lineage>
        <taxon>Bacteria</taxon>
        <taxon>Pseudomonadati</taxon>
        <taxon>Pseudomonadota</taxon>
        <taxon>Alphaproteobacteria</taxon>
        <taxon>Hyphomicrobiales</taxon>
        <taxon>Methylobacteriaceae</taxon>
        <taxon>Methylobacterium</taxon>
    </lineage>
</organism>
<reference evidence="3 4" key="1">
    <citation type="journal article" date="2012" name="Genet. Mol. Biol.">
        <title>Analysis of 16S rRNA and mxaF genes revealing insights into Methylobacterium niche-specific plant association.</title>
        <authorList>
            <person name="Dourado M.N."/>
            <person name="Andreote F.D."/>
            <person name="Dini-Andreote F."/>
            <person name="Conti R."/>
            <person name="Araujo J.M."/>
            <person name="Araujo W.L."/>
        </authorList>
    </citation>
    <scope>NUCLEOTIDE SEQUENCE [LARGE SCALE GENOMIC DNA]</scope>
    <source>
        <strain evidence="3 4">SR1.6/6</strain>
    </source>
</reference>
<sequence>MDTQWESPDLMGAEFMSAAMKDVESSILEYPVEFNGNFGWFSAGVSERAVILCGTLGFEQLSAHRAWRELAAQIAGAGCAVLRFDYPGEGDSLDIDPRRLDNFTNAIFQAVMFLRTEAEAKEIVLVGLRLGATLAALVAANCNVDGLALLAPFTSGRAYLREMRLRATTIDHLPDGTPIPQKADELLLGSFRLHSSLIVDISKIDLFADIRAPAPRVLIIGSDTKRLAQRYKDLGCEVSTDLFPELANLLVSDMFSETPTEAFKHVTNFVIHQASLSTETRRTPAPASQINGPGWSERPRQFGHGMFGVLCRPEHSAADTPIILFIGSGRNPHSGRGRQIVALSRKLAQSGVSSFRFDLLGIGDSVERRDGSSPLYSLDAVNDVRAVIDHLQASTQNPVMVVGFCSGAFLAFHAICRDERISAAVLVNLFCFDWNPSYDLETMMRNPNWGLASYAAQAKSRASWSRLFRDPKRILSILMKLSRLAGRVSKRSVKNIFQKVNFQDTVSGRIDNVRKRGASLAFIFSENEPGMLEVYRNLGHDKKKVEDIIGGPIVVIDKADHNLANEGVFDEFDLALRGIIQNENAKLAAHNRREHFGVVSKV</sequence>